<reference evidence="6" key="1">
    <citation type="submission" date="2015-07" db="EMBL/GenBank/DDBJ databases">
        <title>Near-Complete Genome Sequence of the Cellulolytic Bacterium Bacteroides (Pseudobacteroides) cellulosolvens ATCC 35603.</title>
        <authorList>
            <person name="Dassa B."/>
            <person name="Utturkar S.M."/>
            <person name="Klingeman D.M."/>
            <person name="Hurt R.A."/>
            <person name="Keller M."/>
            <person name="Xu J."/>
            <person name="Reddy Y.H.K."/>
            <person name="Borovok I."/>
            <person name="Grinberg I.R."/>
            <person name="Lamed R."/>
            <person name="Zhivin O."/>
            <person name="Bayer E.A."/>
            <person name="Brown S.D."/>
        </authorList>
    </citation>
    <scope>NUCLEOTIDE SEQUENCE [LARGE SCALE GENOMIC DNA]</scope>
    <source>
        <strain evidence="6">DSM 2933</strain>
    </source>
</reference>
<evidence type="ECO:0000259" key="3">
    <source>
        <dbReference type="Pfam" id="PF13791"/>
    </source>
</evidence>
<keyword evidence="1" id="KW-0812">Transmembrane</keyword>
<keyword evidence="1" id="KW-0472">Membrane</keyword>
<keyword evidence="6" id="KW-1185">Reference proteome</keyword>
<name>A0A0L6JJN3_9FIRM</name>
<dbReference type="eggNOG" id="COG3170">
    <property type="taxonomic scope" value="Bacteria"/>
</dbReference>
<comment type="caution">
    <text evidence="5">The sequence shown here is derived from an EMBL/GenBank/DDBJ whole genome shotgun (WGS) entry which is preliminary data.</text>
</comment>
<protein>
    <submittedName>
        <fullName evidence="5">Sigma factor regulator C-terminal domain containing protein</fullName>
    </submittedName>
</protein>
<gene>
    <name evidence="5" type="ORF">Bccel_1229</name>
</gene>
<sequence length="372" mass="42233">MKCNEVLKLLPEYLAGTLDASVKMQVDNHIKNCDACSKEMKLLNEDIKFDFKQNSIIDQSRILKKTRFKFNMAIFRIVLIILGVLFLVLITPFIAWQIRAGIGREDQMRAFMDIIQFTQPNKVNMWGNSALESLSFSESLKIGARPVIGRNYGEQKEYVGKMSTITGKVTVPAYIGADFIHPNLFMDTKFDRSKDVKVQSGILSKNLDNSVATVDYSLKKIISVPEVENLIGNYDVEVSWMAVEAGIENLKPKNISFENQQVLQWGIPGKLSNPGRFHFAEFKKGNVIEYEKLVLEELKWLNENKNILKPDPSLLKDNGIDSSVAEKASHILKNGIKVYGLRITGPSSELVKLTSNLDPRFMTVVDMDFWNW</sequence>
<accession>A0A0L6JJN3</accession>
<dbReference type="EMBL" id="LGTC01000001">
    <property type="protein sequence ID" value="KNY25969.1"/>
    <property type="molecule type" value="Genomic_DNA"/>
</dbReference>
<evidence type="ECO:0000313" key="6">
    <source>
        <dbReference type="Proteomes" id="UP000036923"/>
    </source>
</evidence>
<feature type="domain" description="Sigma factor regulator C-terminal" evidence="3">
    <location>
        <begin position="208"/>
        <end position="356"/>
    </location>
</feature>
<dbReference type="Pfam" id="PF13800">
    <property type="entry name" value="Sigma_reg_N"/>
    <property type="match status" value="1"/>
</dbReference>
<dbReference type="InterPro" id="IPR029101">
    <property type="entry name" value="Sigma_reg_N"/>
</dbReference>
<feature type="domain" description="Putative zinc-finger" evidence="2">
    <location>
        <begin position="3"/>
        <end position="36"/>
    </location>
</feature>
<dbReference type="AlphaFoldDB" id="A0A0L6JJN3"/>
<feature type="domain" description="Sigma factor regulator N-terminal" evidence="4">
    <location>
        <begin position="61"/>
        <end position="137"/>
    </location>
</feature>
<dbReference type="OrthoDB" id="2730366at2"/>
<evidence type="ECO:0000313" key="5">
    <source>
        <dbReference type="EMBL" id="KNY25969.1"/>
    </source>
</evidence>
<evidence type="ECO:0000256" key="1">
    <source>
        <dbReference type="SAM" id="Phobius"/>
    </source>
</evidence>
<proteinExistence type="predicted"/>
<feature type="transmembrane region" description="Helical" evidence="1">
    <location>
        <begin position="73"/>
        <end position="96"/>
    </location>
</feature>
<dbReference type="Pfam" id="PF13791">
    <property type="entry name" value="Sigma_reg_C"/>
    <property type="match status" value="1"/>
</dbReference>
<dbReference type="Proteomes" id="UP000036923">
    <property type="component" value="Unassembled WGS sequence"/>
</dbReference>
<dbReference type="Pfam" id="PF13490">
    <property type="entry name" value="zf-HC2"/>
    <property type="match status" value="1"/>
</dbReference>
<evidence type="ECO:0000259" key="4">
    <source>
        <dbReference type="Pfam" id="PF13800"/>
    </source>
</evidence>
<evidence type="ECO:0000259" key="2">
    <source>
        <dbReference type="Pfam" id="PF13490"/>
    </source>
</evidence>
<dbReference type="RefSeq" id="WP_036944223.1">
    <property type="nucleotide sequence ID" value="NZ_JQKC01000026.1"/>
</dbReference>
<keyword evidence="1" id="KW-1133">Transmembrane helix</keyword>
<dbReference type="InterPro" id="IPR027383">
    <property type="entry name" value="Znf_put"/>
</dbReference>
<organism evidence="5 6">
    <name type="scientific">Pseudobacteroides cellulosolvens ATCC 35603 = DSM 2933</name>
    <dbReference type="NCBI Taxonomy" id="398512"/>
    <lineage>
        <taxon>Bacteria</taxon>
        <taxon>Bacillati</taxon>
        <taxon>Bacillota</taxon>
        <taxon>Clostridia</taxon>
        <taxon>Eubacteriales</taxon>
        <taxon>Oscillospiraceae</taxon>
        <taxon>Pseudobacteroides</taxon>
    </lineage>
</organism>
<dbReference type="STRING" id="398512.Bccel_1229"/>
<dbReference type="InterPro" id="IPR025672">
    <property type="entry name" value="Sigma_reg_C_dom"/>
</dbReference>